<protein>
    <submittedName>
        <fullName evidence="3">Uncharacterized protein</fullName>
    </submittedName>
</protein>
<accession>A0A3A1V1N1</accession>
<feature type="transmembrane region" description="Helical" evidence="2">
    <location>
        <begin position="45"/>
        <end position="63"/>
    </location>
</feature>
<dbReference type="OrthoDB" id="2990745at2"/>
<name>A0A3A1V1N1_9BACL</name>
<evidence type="ECO:0000256" key="2">
    <source>
        <dbReference type="SAM" id="Phobius"/>
    </source>
</evidence>
<reference evidence="3 4" key="1">
    <citation type="submission" date="2018-09" db="EMBL/GenBank/DDBJ databases">
        <title>Paenibacillus aracenensis nov. sp. isolated from a cave in southern Spain.</title>
        <authorList>
            <person name="Jurado V."/>
            <person name="Gutierrez-Patricio S."/>
            <person name="Gonzalez-Pimentel J.L."/>
            <person name="Miller A.Z."/>
            <person name="Laiz L."/>
            <person name="Saiz-Jimenez C."/>
        </authorList>
    </citation>
    <scope>NUCLEOTIDE SEQUENCE [LARGE SCALE GENOMIC DNA]</scope>
    <source>
        <strain evidence="3 4">DSM 22867</strain>
    </source>
</reference>
<gene>
    <name evidence="3" type="ORF">D3P08_16445</name>
</gene>
<dbReference type="AlphaFoldDB" id="A0A3A1V1N1"/>
<sequence>MNEHKPDWYDRMKQGPFRERTFTDERMDDILRQARSGTAGRLVKGWHYAAGFAAVLILFFVIYTQQPAWFGSQTNAPAASPDVTLPPVSEPPPTEEPESQVYYVKGETGAYPAPEYHTMEPPAFTVMPGMAVKKKGAAESGFVLIEADGREGYVYEWYLTKDAGERTVQTVEPYVLLVGEPLKFRMHPEEAEPSGFTLHAGKVVKVTKEYEDWVCFDMITYDQPYEGEKWVKRSELAAWDPAKATEGKLRPGADVYEGKMIPAELPADDVIYLKEKLEGQTYQIQSAGGFTGFILYQDFVPNPFLPATASNWLLTPSEVREFEAYSQIKDDEQLRLLKPLDVFQYYVYAQELNDAETVYALYMKDDGYELPDYETYTNDLSRDPAERERTLQLWEKLKMGYSVKEEIDGDEALIRITPVNGGSPEDTKGFRLVRNADGIWKVAWMPMQ</sequence>
<feature type="region of interest" description="Disordered" evidence="1">
    <location>
        <begin position="79"/>
        <end position="99"/>
    </location>
</feature>
<keyword evidence="2" id="KW-1133">Transmembrane helix</keyword>
<comment type="caution">
    <text evidence="3">The sequence shown here is derived from an EMBL/GenBank/DDBJ whole genome shotgun (WGS) entry which is preliminary data.</text>
</comment>
<evidence type="ECO:0000313" key="3">
    <source>
        <dbReference type="EMBL" id="RIX51500.1"/>
    </source>
</evidence>
<evidence type="ECO:0000256" key="1">
    <source>
        <dbReference type="SAM" id="MobiDB-lite"/>
    </source>
</evidence>
<organism evidence="3 4">
    <name type="scientific">Paenibacillus nanensis</name>
    <dbReference type="NCBI Taxonomy" id="393251"/>
    <lineage>
        <taxon>Bacteria</taxon>
        <taxon>Bacillati</taxon>
        <taxon>Bacillota</taxon>
        <taxon>Bacilli</taxon>
        <taxon>Bacillales</taxon>
        <taxon>Paenibacillaceae</taxon>
        <taxon>Paenibacillus</taxon>
    </lineage>
</organism>
<dbReference type="RefSeq" id="WP_119600792.1">
    <property type="nucleotide sequence ID" value="NZ_QXQA01000010.1"/>
</dbReference>
<proteinExistence type="predicted"/>
<evidence type="ECO:0000313" key="4">
    <source>
        <dbReference type="Proteomes" id="UP000266482"/>
    </source>
</evidence>
<dbReference type="Proteomes" id="UP000266482">
    <property type="component" value="Unassembled WGS sequence"/>
</dbReference>
<dbReference type="EMBL" id="QXQA01000010">
    <property type="protein sequence ID" value="RIX51500.1"/>
    <property type="molecule type" value="Genomic_DNA"/>
</dbReference>
<keyword evidence="2" id="KW-0472">Membrane</keyword>
<keyword evidence="2" id="KW-0812">Transmembrane</keyword>
<keyword evidence="4" id="KW-1185">Reference proteome</keyword>